<dbReference type="Proteomes" id="UP000319040">
    <property type="component" value="Unassembled WGS sequence"/>
</dbReference>
<evidence type="ECO:0000256" key="1">
    <source>
        <dbReference type="ARBA" id="ARBA00010272"/>
    </source>
</evidence>
<gene>
    <name evidence="3" type="ORF">SAMN06265379_101844</name>
</gene>
<keyword evidence="4" id="KW-1185">Reference proteome</keyword>
<dbReference type="AlphaFoldDB" id="A0A521BBA3"/>
<evidence type="ECO:0000313" key="3">
    <source>
        <dbReference type="EMBL" id="SMO44372.1"/>
    </source>
</evidence>
<evidence type="ECO:0000259" key="2">
    <source>
        <dbReference type="Pfam" id="PF01910"/>
    </source>
</evidence>
<evidence type="ECO:0000313" key="4">
    <source>
        <dbReference type="Proteomes" id="UP000319040"/>
    </source>
</evidence>
<dbReference type="PANTHER" id="PTHR33777:SF1">
    <property type="entry name" value="UPF0045 PROTEIN ECM15"/>
    <property type="match status" value="1"/>
</dbReference>
<accession>A0A521BBA3</accession>
<dbReference type="Pfam" id="PF01910">
    <property type="entry name" value="Thiamine_BP"/>
    <property type="match status" value="1"/>
</dbReference>
<dbReference type="InterPro" id="IPR051614">
    <property type="entry name" value="UPF0045_domain"/>
</dbReference>
<dbReference type="GO" id="GO:0005829">
    <property type="term" value="C:cytosol"/>
    <property type="evidence" value="ECO:0007669"/>
    <property type="project" value="TreeGrafter"/>
</dbReference>
<dbReference type="InterPro" id="IPR029756">
    <property type="entry name" value="MTH1187/YkoF-like"/>
</dbReference>
<dbReference type="RefSeq" id="WP_221929349.1">
    <property type="nucleotide sequence ID" value="NZ_FXTB01000001.1"/>
</dbReference>
<feature type="domain" description="Thiamine-binding protein" evidence="2">
    <location>
        <begin position="11"/>
        <end position="100"/>
    </location>
</feature>
<dbReference type="EMBL" id="FXTB01000001">
    <property type="protein sequence ID" value="SMO44372.1"/>
    <property type="molecule type" value="Genomic_DNA"/>
</dbReference>
<organism evidence="3 4">
    <name type="scientific">Saccharicrinis carchari</name>
    <dbReference type="NCBI Taxonomy" id="1168039"/>
    <lineage>
        <taxon>Bacteria</taxon>
        <taxon>Pseudomonadati</taxon>
        <taxon>Bacteroidota</taxon>
        <taxon>Bacteroidia</taxon>
        <taxon>Marinilabiliales</taxon>
        <taxon>Marinilabiliaceae</taxon>
        <taxon>Saccharicrinis</taxon>
    </lineage>
</organism>
<dbReference type="InterPro" id="IPR002767">
    <property type="entry name" value="Thiamine_BP"/>
</dbReference>
<dbReference type="SUPFAM" id="SSF89957">
    <property type="entry name" value="MTH1187/YkoF-like"/>
    <property type="match status" value="1"/>
</dbReference>
<protein>
    <submittedName>
        <fullName evidence="3">Uncharacterized protein, MTH1187 family</fullName>
    </submittedName>
</protein>
<name>A0A521BBA3_SACCC</name>
<sequence>MDYLNQNMVNVAVQVLPISTEKDAYAIVDSAIKVIEESGVNYTVSPFETVLEGHYDELMQVVKSVQNVCYSQGAQKVMCYVKIQSVAGHDVTIDDKMAKYIE</sequence>
<dbReference type="Gene3D" id="3.30.70.930">
    <property type="match status" value="1"/>
</dbReference>
<reference evidence="3 4" key="1">
    <citation type="submission" date="2017-05" db="EMBL/GenBank/DDBJ databases">
        <authorList>
            <person name="Varghese N."/>
            <person name="Submissions S."/>
        </authorList>
    </citation>
    <scope>NUCLEOTIDE SEQUENCE [LARGE SCALE GENOMIC DNA]</scope>
    <source>
        <strain evidence="3 4">DSM 27040</strain>
    </source>
</reference>
<proteinExistence type="inferred from homology"/>
<dbReference type="PANTHER" id="PTHR33777">
    <property type="entry name" value="UPF0045 PROTEIN ECM15"/>
    <property type="match status" value="1"/>
</dbReference>
<comment type="similarity">
    <text evidence="1">Belongs to the UPF0045 family.</text>
</comment>